<name>A0A226E2M9_FOLCA</name>
<proteinExistence type="predicted"/>
<sequence>MTPRKFVSHSLLILIILFVDKTASKVHKLRQVLSTGTVFEEFDHSTVSLYDTVFPLIYSYKGPDWFWQRELSASSVPNCSDDSYGGDTGAGGLCPIWFHVGTQLRKEMDFAMGLQFMTSMTESDMDLGLGRGAGCDRVEKHFFVERVQNDKFASYLSRWRRCSEGRIWESDLITEYSGKISTVYATLAKQWMDVFGPKAMRTEARIAKGAELNEKLALAGLLYTHYLALVKRWRRGFRDCKLGLIPDALLSSKRLQTGLDALGRKIGPEFRFAIPHQGSEISRYFKQHSLADCVYTSDRFYLRILIPVVKVRAAPINLVNIRSLPFLREVKGVAQMCMVPGFEKGRLFPTTIEEGGPSLNGTYFSTTTQVQCDPTNFKLCQIPDPDGAMVGKVTQCARALILYDFDPSEKNEAGIVLNCPLNCKDLRDERFPILVRARDESQTIYVISDPKKEDGLGYKCSTATPPTENEDPPPPEEHFLPHPIRDGVLAFFLPCNCTLTIGPTILLPSSIDCPSPPDPVTFRLTPFHFLDPNNTSTSKKMEAAQANTPSPILNPDDAAR</sequence>
<keyword evidence="4" id="KW-1185">Reference proteome</keyword>
<protein>
    <submittedName>
        <fullName evidence="3">Uncharacterized protein</fullName>
    </submittedName>
</protein>
<dbReference type="AlphaFoldDB" id="A0A226E2M9"/>
<dbReference type="Proteomes" id="UP000198287">
    <property type="component" value="Unassembled WGS sequence"/>
</dbReference>
<organism evidence="3 4">
    <name type="scientific">Folsomia candida</name>
    <name type="common">Springtail</name>
    <dbReference type="NCBI Taxonomy" id="158441"/>
    <lineage>
        <taxon>Eukaryota</taxon>
        <taxon>Metazoa</taxon>
        <taxon>Ecdysozoa</taxon>
        <taxon>Arthropoda</taxon>
        <taxon>Hexapoda</taxon>
        <taxon>Collembola</taxon>
        <taxon>Entomobryomorpha</taxon>
        <taxon>Isotomoidea</taxon>
        <taxon>Isotomidae</taxon>
        <taxon>Proisotominae</taxon>
        <taxon>Folsomia</taxon>
    </lineage>
</organism>
<accession>A0A226E2M9</accession>
<feature type="signal peptide" evidence="2">
    <location>
        <begin position="1"/>
        <end position="23"/>
    </location>
</feature>
<comment type="caution">
    <text evidence="3">The sequence shown here is derived from an EMBL/GenBank/DDBJ whole genome shotgun (WGS) entry which is preliminary data.</text>
</comment>
<evidence type="ECO:0000256" key="2">
    <source>
        <dbReference type="SAM" id="SignalP"/>
    </source>
</evidence>
<gene>
    <name evidence="3" type="ORF">Fcan01_14619</name>
</gene>
<reference evidence="3 4" key="1">
    <citation type="submission" date="2015-12" db="EMBL/GenBank/DDBJ databases">
        <title>The genome of Folsomia candida.</title>
        <authorList>
            <person name="Faddeeva A."/>
            <person name="Derks M.F."/>
            <person name="Anvar Y."/>
            <person name="Smit S."/>
            <person name="Van Straalen N."/>
            <person name="Roelofs D."/>
        </authorList>
    </citation>
    <scope>NUCLEOTIDE SEQUENCE [LARGE SCALE GENOMIC DNA]</scope>
    <source>
        <strain evidence="3 4">VU population</strain>
        <tissue evidence="3">Whole body</tissue>
    </source>
</reference>
<keyword evidence="2" id="KW-0732">Signal</keyword>
<evidence type="ECO:0000313" key="4">
    <source>
        <dbReference type="Proteomes" id="UP000198287"/>
    </source>
</evidence>
<feature type="region of interest" description="Disordered" evidence="1">
    <location>
        <begin position="533"/>
        <end position="560"/>
    </location>
</feature>
<dbReference type="EMBL" id="LNIX01000008">
    <property type="protein sequence ID" value="OXA51237.1"/>
    <property type="molecule type" value="Genomic_DNA"/>
</dbReference>
<evidence type="ECO:0000313" key="3">
    <source>
        <dbReference type="EMBL" id="OXA51237.1"/>
    </source>
</evidence>
<evidence type="ECO:0000256" key="1">
    <source>
        <dbReference type="SAM" id="MobiDB-lite"/>
    </source>
</evidence>
<feature type="chain" id="PRO_5012330280" evidence="2">
    <location>
        <begin position="24"/>
        <end position="560"/>
    </location>
</feature>